<sequence>MHAMLLRQPGAALEWTNLPDRQPGYGEIRVKIGACGVCCTDLHVVDGELAHPKRPVIPGHEIVGRIDVLGEGVEGLRLGERVGIPWLGHTCGVCPYCTSGHENLCDDPLFTGYTRDGGYATACIADAHYAFPLGEAGSDASLAPLLCAGLIGWRALVIAGKSKTLGLYGFGAAAHILAQAARWQGRAVFAFTKPGDTKAQAFAKRLGAAWVGGSDEAPPEPLDAAIIFAPAGELVPLALQAVRKGGRVVCAGIHMSDIPSFPYRLLWEERQLLSVANLTRQDGIDFLRLAPEIGIVTQTTIYPLRQANQALDDLRAGRLEGAAVLVPALLG</sequence>
<dbReference type="SUPFAM" id="SSF50129">
    <property type="entry name" value="GroES-like"/>
    <property type="match status" value="1"/>
</dbReference>
<dbReference type="Gene3D" id="3.40.50.720">
    <property type="entry name" value="NAD(P)-binding Rossmann-like Domain"/>
    <property type="match status" value="1"/>
</dbReference>
<dbReference type="InterPro" id="IPR014187">
    <property type="entry name" value="ADH_Zn_typ-2"/>
</dbReference>
<comment type="cofactor">
    <cofactor evidence="1">
        <name>Zn(2+)</name>
        <dbReference type="ChEBI" id="CHEBI:29105"/>
    </cofactor>
</comment>
<evidence type="ECO:0000259" key="6">
    <source>
        <dbReference type="Pfam" id="PF08240"/>
    </source>
</evidence>
<comment type="similarity">
    <text evidence="2">Belongs to the zinc-containing alcohol dehydrogenase family.</text>
</comment>
<organism evidence="7 8">
    <name type="scientific">Acidocella aquatica</name>
    <dbReference type="NCBI Taxonomy" id="1922313"/>
    <lineage>
        <taxon>Bacteria</taxon>
        <taxon>Pseudomonadati</taxon>
        <taxon>Pseudomonadota</taxon>
        <taxon>Alphaproteobacteria</taxon>
        <taxon>Acetobacterales</taxon>
        <taxon>Acidocellaceae</taxon>
        <taxon>Acidocella</taxon>
    </lineage>
</organism>
<dbReference type="InterPro" id="IPR036291">
    <property type="entry name" value="NAD(P)-bd_dom_sf"/>
</dbReference>
<dbReference type="Proteomes" id="UP001156641">
    <property type="component" value="Unassembled WGS sequence"/>
</dbReference>
<accession>A0ABQ6A845</accession>
<evidence type="ECO:0000256" key="2">
    <source>
        <dbReference type="ARBA" id="ARBA00008072"/>
    </source>
</evidence>
<dbReference type="CDD" id="cd08298">
    <property type="entry name" value="CAD2"/>
    <property type="match status" value="1"/>
</dbReference>
<evidence type="ECO:0000256" key="1">
    <source>
        <dbReference type="ARBA" id="ARBA00001947"/>
    </source>
</evidence>
<dbReference type="InterPro" id="IPR002328">
    <property type="entry name" value="ADH_Zn_CS"/>
</dbReference>
<evidence type="ECO:0000313" key="8">
    <source>
        <dbReference type="Proteomes" id="UP001156641"/>
    </source>
</evidence>
<dbReference type="PROSITE" id="PS00059">
    <property type="entry name" value="ADH_ZINC"/>
    <property type="match status" value="1"/>
</dbReference>
<keyword evidence="8" id="KW-1185">Reference proteome</keyword>
<dbReference type="InterPro" id="IPR013154">
    <property type="entry name" value="ADH-like_N"/>
</dbReference>
<dbReference type="SUPFAM" id="SSF51735">
    <property type="entry name" value="NAD(P)-binding Rossmann-fold domains"/>
    <property type="match status" value="1"/>
</dbReference>
<keyword evidence="5" id="KW-0560">Oxidoreductase</keyword>
<keyword evidence="3" id="KW-0479">Metal-binding</keyword>
<dbReference type="PANTHER" id="PTHR42940:SF8">
    <property type="entry name" value="VACUOLAR PROTEIN SORTING-ASSOCIATED PROTEIN 11"/>
    <property type="match status" value="1"/>
</dbReference>
<reference evidence="8" key="1">
    <citation type="journal article" date="2019" name="Int. J. Syst. Evol. Microbiol.">
        <title>The Global Catalogue of Microorganisms (GCM) 10K type strain sequencing project: providing services to taxonomists for standard genome sequencing and annotation.</title>
        <authorList>
            <consortium name="The Broad Institute Genomics Platform"/>
            <consortium name="The Broad Institute Genome Sequencing Center for Infectious Disease"/>
            <person name="Wu L."/>
            <person name="Ma J."/>
        </authorList>
    </citation>
    <scope>NUCLEOTIDE SEQUENCE [LARGE SCALE GENOMIC DNA]</scope>
    <source>
        <strain evidence="8">NBRC 112502</strain>
    </source>
</reference>
<dbReference type="NCBIfam" id="TIGR02822">
    <property type="entry name" value="adh_fam_2"/>
    <property type="match status" value="1"/>
</dbReference>
<evidence type="ECO:0000256" key="5">
    <source>
        <dbReference type="ARBA" id="ARBA00023002"/>
    </source>
</evidence>
<evidence type="ECO:0000256" key="4">
    <source>
        <dbReference type="ARBA" id="ARBA00022833"/>
    </source>
</evidence>
<feature type="domain" description="Alcohol dehydrogenase-like N-terminal" evidence="6">
    <location>
        <begin position="26"/>
        <end position="133"/>
    </location>
</feature>
<dbReference type="Pfam" id="PF08240">
    <property type="entry name" value="ADH_N"/>
    <property type="match status" value="1"/>
</dbReference>
<dbReference type="Gene3D" id="3.90.180.10">
    <property type="entry name" value="Medium-chain alcohol dehydrogenases, catalytic domain"/>
    <property type="match status" value="1"/>
</dbReference>
<gene>
    <name evidence="7" type="ORF">GCM10010909_25730</name>
</gene>
<proteinExistence type="inferred from homology"/>
<comment type="caution">
    <text evidence="7">The sequence shown here is derived from an EMBL/GenBank/DDBJ whole genome shotgun (WGS) entry which is preliminary data.</text>
</comment>
<evidence type="ECO:0000313" key="7">
    <source>
        <dbReference type="EMBL" id="GLR67892.1"/>
    </source>
</evidence>
<dbReference type="PANTHER" id="PTHR42940">
    <property type="entry name" value="ALCOHOL DEHYDROGENASE 1-RELATED"/>
    <property type="match status" value="1"/>
</dbReference>
<evidence type="ECO:0000256" key="3">
    <source>
        <dbReference type="ARBA" id="ARBA00022723"/>
    </source>
</evidence>
<dbReference type="RefSeq" id="WP_284258686.1">
    <property type="nucleotide sequence ID" value="NZ_BSOS01000073.1"/>
</dbReference>
<dbReference type="EMBL" id="BSOS01000073">
    <property type="protein sequence ID" value="GLR67892.1"/>
    <property type="molecule type" value="Genomic_DNA"/>
</dbReference>
<name>A0ABQ6A845_9PROT</name>
<keyword evidence="4" id="KW-0862">Zinc</keyword>
<dbReference type="InterPro" id="IPR011032">
    <property type="entry name" value="GroES-like_sf"/>
</dbReference>
<protein>
    <submittedName>
        <fullName evidence="7">Alcohol dehydrogenase</fullName>
    </submittedName>
</protein>